<reference evidence="1" key="1">
    <citation type="submission" date="2017-05" db="EMBL/GenBank/DDBJ databases">
        <title>The Genome Sequence of Enterococcus sp. 9D6_DIV0238.</title>
        <authorList>
            <consortium name="The Broad Institute Genomics Platform"/>
            <consortium name="The Broad Institute Genomic Center for Infectious Diseases"/>
            <person name="Earl A."/>
            <person name="Manson A."/>
            <person name="Schwartman J."/>
            <person name="Gilmore M."/>
            <person name="Abouelleil A."/>
            <person name="Cao P."/>
            <person name="Chapman S."/>
            <person name="Cusick C."/>
            <person name="Shea T."/>
            <person name="Young S."/>
            <person name="Neafsey D."/>
            <person name="Nusbaum C."/>
            <person name="Birren B."/>
        </authorList>
    </citation>
    <scope>NUCLEOTIDE SEQUENCE [LARGE SCALE GENOMIC DNA]</scope>
    <source>
        <strain evidence="1">9D6_DIV0238</strain>
    </source>
</reference>
<dbReference type="EMBL" id="CP147246">
    <property type="protein sequence ID" value="WYJ94974.1"/>
    <property type="molecule type" value="Genomic_DNA"/>
</dbReference>
<evidence type="ECO:0000313" key="2">
    <source>
        <dbReference type="EMBL" id="WYJ94974.1"/>
    </source>
</evidence>
<reference evidence="2" key="3">
    <citation type="submission" date="2024-03" db="EMBL/GenBank/DDBJ databases">
        <title>The Genome Sequence of Enterococcus sp. DIV0238c.</title>
        <authorList>
            <consortium name="The Broad Institute Genomics Platform"/>
            <consortium name="The Broad Institute Microbial Omics Core"/>
            <consortium name="The Broad Institute Genomic Center for Infectious Diseases"/>
            <person name="Earl A."/>
            <person name="Manson A."/>
            <person name="Gilmore M."/>
            <person name="Schwartman J."/>
            <person name="Shea T."/>
            <person name="Abouelleil A."/>
            <person name="Cao P."/>
            <person name="Chapman S."/>
            <person name="Cusick C."/>
            <person name="Young S."/>
            <person name="Neafsey D."/>
            <person name="Nusbaum C."/>
            <person name="Birren B."/>
        </authorList>
    </citation>
    <scope>NUCLEOTIDE SEQUENCE</scope>
    <source>
        <strain evidence="2">9D6_DIV0238</strain>
    </source>
</reference>
<evidence type="ECO:0008006" key="4">
    <source>
        <dbReference type="Google" id="ProtNLM"/>
    </source>
</evidence>
<protein>
    <recommendedName>
        <fullName evidence="4">Alternate signal-mediated exported protein</fullName>
    </recommendedName>
</protein>
<dbReference type="Proteomes" id="UP000196151">
    <property type="component" value="Chromosome"/>
</dbReference>
<name>A0A200ITV8_9ENTE</name>
<dbReference type="RefSeq" id="WP_176372907.1">
    <property type="nucleotide sequence ID" value="NZ_CP147246.1"/>
</dbReference>
<organism evidence="1">
    <name type="scientific">Candidatus Enterococcus dunnyi</name>
    <dbReference type="NCBI Taxonomy" id="1834192"/>
    <lineage>
        <taxon>Bacteria</taxon>
        <taxon>Bacillati</taxon>
        <taxon>Bacillota</taxon>
        <taxon>Bacilli</taxon>
        <taxon>Lactobacillales</taxon>
        <taxon>Enterococcaceae</taxon>
        <taxon>Enterococcus</taxon>
    </lineage>
</organism>
<evidence type="ECO:0000313" key="1">
    <source>
        <dbReference type="EMBL" id="OUZ28442.1"/>
    </source>
</evidence>
<dbReference type="EMBL" id="NIBQ01000004">
    <property type="protein sequence ID" value="OUZ28442.1"/>
    <property type="molecule type" value="Genomic_DNA"/>
</dbReference>
<dbReference type="AlphaFoldDB" id="A0A200ITV8"/>
<evidence type="ECO:0000313" key="3">
    <source>
        <dbReference type="Proteomes" id="UP000196151"/>
    </source>
</evidence>
<keyword evidence="3" id="KW-1185">Reference proteome</keyword>
<accession>A0A200ITV8</accession>
<sequence length="219" mass="24512">MKTKKSKKKIKIAKSLFLLTSAAIILVMVSLGLHRTYAALTDSDQKENDFRVGNVQTEIKEEFDPPSIFEPDKEYSKKVQITNTGEQDIFIRVLALPSITKQQSNGSTLLLPATTEGSNPVLTIDYNLTDWINGQDGYFYYKKKLAKNEQTAVLFTKVKMNQAAITEEYENVSLTIEIKAEGIGTTKYSYRDAWWNAETPTTGPLLDVDNALKGQTSGQ</sequence>
<gene>
    <name evidence="2" type="ORF">A5889_002516</name>
    <name evidence="1" type="ORF">A5889_003197</name>
</gene>
<proteinExistence type="predicted"/>
<reference evidence="2" key="2">
    <citation type="submission" date="2017-05" db="EMBL/GenBank/DDBJ databases">
        <authorList>
            <consortium name="The Broad Institute Genomics Platform"/>
            <consortium name="The Broad Institute Genomic Center for Infectious Diseases"/>
            <person name="Earl A."/>
            <person name="Manson A."/>
            <person name="Schwartman J."/>
            <person name="Gilmore M."/>
            <person name="Abouelleil A."/>
            <person name="Cao P."/>
            <person name="Chapman S."/>
            <person name="Cusick C."/>
            <person name="Shea T."/>
            <person name="Young S."/>
            <person name="Neafsey D."/>
            <person name="Nusbaum C."/>
            <person name="Birren B."/>
        </authorList>
    </citation>
    <scope>NUCLEOTIDE SEQUENCE</scope>
    <source>
        <strain evidence="2">9D6_DIV0238</strain>
    </source>
</reference>